<sequence>MDVWAEPRKAGRPVDVHVSPAQRRALVTFLEGQELQPQVFIEDLHSAVDAHVSSVRRRGGEDMNWNNYFRLEQIYKWMEALQKSNPGVVSTVDIGKSNEGRVIKGIIIKFAPGLPVAMIESGIHAREWIGPASATFFVDKILNSAESDVVRKYEWHIFPSVNPDGYVYTWDKDRNWRKTRSRNWFFYRGVDANRNWPFHWMEAGANRDPSSEIYGGPWAESEPETRALRKYVDKLAARMHAYIGLHSYSQLLMFPWGFTSQHAKTHDKMNDIATKAIAAVTGVAGTHYDFGNIADTIYPASGNTIDYVYSKCVPYPFVFELRDNGEYGFLLPPDQITEAASEAWAGVRVIVEEALRAGVPAQNPPSC</sequence>
<dbReference type="PROSITE" id="PS52035">
    <property type="entry name" value="PEPTIDASE_M14"/>
    <property type="match status" value="1"/>
</dbReference>
<name>A0AAV7XXY1_9NEOP</name>
<keyword evidence="17" id="KW-1185">Reference proteome</keyword>
<dbReference type="Pfam" id="PF02244">
    <property type="entry name" value="Propep_M14"/>
    <property type="match status" value="1"/>
</dbReference>
<evidence type="ECO:0000256" key="11">
    <source>
        <dbReference type="ARBA" id="ARBA00023049"/>
    </source>
</evidence>
<evidence type="ECO:0000256" key="1">
    <source>
        <dbReference type="ARBA" id="ARBA00001947"/>
    </source>
</evidence>
<evidence type="ECO:0000256" key="10">
    <source>
        <dbReference type="ARBA" id="ARBA00022833"/>
    </source>
</evidence>
<dbReference type="GO" id="GO:0006508">
    <property type="term" value="P:proteolysis"/>
    <property type="evidence" value="ECO:0007669"/>
    <property type="project" value="UniProtKB-KW"/>
</dbReference>
<evidence type="ECO:0000313" key="17">
    <source>
        <dbReference type="Proteomes" id="UP001075354"/>
    </source>
</evidence>
<dbReference type="GO" id="GO:0004181">
    <property type="term" value="F:metallocarboxypeptidase activity"/>
    <property type="evidence" value="ECO:0007669"/>
    <property type="project" value="InterPro"/>
</dbReference>
<dbReference type="SUPFAM" id="SSF53187">
    <property type="entry name" value="Zn-dependent exopeptidases"/>
    <property type="match status" value="1"/>
</dbReference>
<comment type="caution">
    <text evidence="16">The sequence shown here is derived from an EMBL/GenBank/DDBJ whole genome shotgun (WGS) entry which is preliminary data.</text>
</comment>
<dbReference type="InterPro" id="IPR057247">
    <property type="entry name" value="CARBOXYPEPT_ZN_2"/>
</dbReference>
<keyword evidence="6" id="KW-0645">Protease</keyword>
<dbReference type="SMART" id="SM00631">
    <property type="entry name" value="Zn_pept"/>
    <property type="match status" value="1"/>
</dbReference>
<keyword evidence="9" id="KW-0378">Hydrolase</keyword>
<dbReference type="InterPro" id="IPR000834">
    <property type="entry name" value="Peptidase_M14"/>
</dbReference>
<comment type="subcellular location">
    <subcellularLocation>
        <location evidence="2">Secreted</location>
    </subcellularLocation>
</comment>
<feature type="domain" description="Peptidase M14" evidence="15">
    <location>
        <begin position="67"/>
        <end position="354"/>
    </location>
</feature>
<evidence type="ECO:0000256" key="7">
    <source>
        <dbReference type="ARBA" id="ARBA00022723"/>
    </source>
</evidence>
<keyword evidence="10" id="KW-0862">Zinc</keyword>
<evidence type="ECO:0000256" key="5">
    <source>
        <dbReference type="ARBA" id="ARBA00022645"/>
    </source>
</evidence>
<keyword evidence="8" id="KW-0732">Signal</keyword>
<evidence type="ECO:0000259" key="15">
    <source>
        <dbReference type="PROSITE" id="PS52035"/>
    </source>
</evidence>
<evidence type="ECO:0000256" key="2">
    <source>
        <dbReference type="ARBA" id="ARBA00004613"/>
    </source>
</evidence>
<evidence type="ECO:0000256" key="9">
    <source>
        <dbReference type="ARBA" id="ARBA00022801"/>
    </source>
</evidence>
<keyword evidence="11" id="KW-0482">Metalloprotease</keyword>
<dbReference type="CDD" id="cd03860">
    <property type="entry name" value="M14_CP_A-B_like"/>
    <property type="match status" value="1"/>
</dbReference>
<comment type="function">
    <text evidence="13">Involved in the digestion of the blood meal.</text>
</comment>
<keyword evidence="12" id="KW-1015">Disulfide bond</keyword>
<reference evidence="16" key="1">
    <citation type="submission" date="2022-12" db="EMBL/GenBank/DDBJ databases">
        <title>Chromosome-level genome assembly of the bean flower thrips Megalurothrips usitatus.</title>
        <authorList>
            <person name="Ma L."/>
            <person name="Liu Q."/>
            <person name="Li H."/>
            <person name="Cai W."/>
        </authorList>
    </citation>
    <scope>NUCLEOTIDE SEQUENCE</scope>
    <source>
        <strain evidence="16">Cailab_2022a</strain>
    </source>
</reference>
<gene>
    <name evidence="16" type="ORF">ONE63_000047</name>
</gene>
<keyword evidence="4" id="KW-0964">Secreted</keyword>
<evidence type="ECO:0000256" key="6">
    <source>
        <dbReference type="ARBA" id="ARBA00022670"/>
    </source>
</evidence>
<dbReference type="Gene3D" id="3.30.70.340">
    <property type="entry name" value="Metallocarboxypeptidase-like"/>
    <property type="match status" value="1"/>
</dbReference>
<dbReference type="PRINTS" id="PR00765">
    <property type="entry name" value="CRBOXYPTASEA"/>
</dbReference>
<evidence type="ECO:0000256" key="4">
    <source>
        <dbReference type="ARBA" id="ARBA00022525"/>
    </source>
</evidence>
<keyword evidence="5" id="KW-0121">Carboxypeptidase</keyword>
<dbReference type="PROSITE" id="PS00133">
    <property type="entry name" value="CARBOXYPEPT_ZN_2"/>
    <property type="match status" value="1"/>
</dbReference>
<evidence type="ECO:0000256" key="13">
    <source>
        <dbReference type="ARBA" id="ARBA00057299"/>
    </source>
</evidence>
<comment type="similarity">
    <text evidence="3 14">Belongs to the peptidase M14 family.</text>
</comment>
<feature type="active site" description="Proton donor/acceptor" evidence="14">
    <location>
        <position position="320"/>
    </location>
</feature>
<comment type="cofactor">
    <cofactor evidence="1">
        <name>Zn(2+)</name>
        <dbReference type="ChEBI" id="CHEBI:29105"/>
    </cofactor>
</comment>
<dbReference type="GO" id="GO:0008270">
    <property type="term" value="F:zinc ion binding"/>
    <property type="evidence" value="ECO:0007669"/>
    <property type="project" value="InterPro"/>
</dbReference>
<dbReference type="AlphaFoldDB" id="A0AAV7XXY1"/>
<dbReference type="PANTHER" id="PTHR11705:SF153">
    <property type="entry name" value="ZINC CARBOXYPEPTIDASE A 1-LIKE PROTEIN"/>
    <property type="match status" value="1"/>
</dbReference>
<dbReference type="SUPFAM" id="SSF54897">
    <property type="entry name" value="Protease propeptides/inhibitors"/>
    <property type="match status" value="1"/>
</dbReference>
<protein>
    <recommendedName>
        <fullName evidence="15">Peptidase M14 domain-containing protein</fullName>
    </recommendedName>
</protein>
<organism evidence="16 17">
    <name type="scientific">Megalurothrips usitatus</name>
    <name type="common">bean blossom thrips</name>
    <dbReference type="NCBI Taxonomy" id="439358"/>
    <lineage>
        <taxon>Eukaryota</taxon>
        <taxon>Metazoa</taxon>
        <taxon>Ecdysozoa</taxon>
        <taxon>Arthropoda</taxon>
        <taxon>Hexapoda</taxon>
        <taxon>Insecta</taxon>
        <taxon>Pterygota</taxon>
        <taxon>Neoptera</taxon>
        <taxon>Paraneoptera</taxon>
        <taxon>Thysanoptera</taxon>
        <taxon>Terebrantia</taxon>
        <taxon>Thripoidea</taxon>
        <taxon>Thripidae</taxon>
        <taxon>Megalurothrips</taxon>
    </lineage>
</organism>
<evidence type="ECO:0000256" key="8">
    <source>
        <dbReference type="ARBA" id="ARBA00022729"/>
    </source>
</evidence>
<evidence type="ECO:0000256" key="3">
    <source>
        <dbReference type="ARBA" id="ARBA00005988"/>
    </source>
</evidence>
<dbReference type="EMBL" id="JAPTSV010000001">
    <property type="protein sequence ID" value="KAJ1531366.1"/>
    <property type="molecule type" value="Genomic_DNA"/>
</dbReference>
<keyword evidence="7" id="KW-0479">Metal-binding</keyword>
<dbReference type="FunFam" id="3.40.630.10:FF:000040">
    <property type="entry name" value="zinc carboxypeptidase"/>
    <property type="match status" value="1"/>
</dbReference>
<dbReference type="InterPro" id="IPR003146">
    <property type="entry name" value="M14A_act_pep"/>
</dbReference>
<dbReference type="InterPro" id="IPR036990">
    <property type="entry name" value="M14A-like_propep"/>
</dbReference>
<dbReference type="GO" id="GO:0005615">
    <property type="term" value="C:extracellular space"/>
    <property type="evidence" value="ECO:0007669"/>
    <property type="project" value="TreeGrafter"/>
</dbReference>
<proteinExistence type="inferred from homology"/>
<dbReference type="Pfam" id="PF00246">
    <property type="entry name" value="Peptidase_M14"/>
    <property type="match status" value="1"/>
</dbReference>
<dbReference type="Gene3D" id="3.40.630.10">
    <property type="entry name" value="Zn peptidases"/>
    <property type="match status" value="1"/>
</dbReference>
<dbReference type="PANTHER" id="PTHR11705">
    <property type="entry name" value="PROTEASE FAMILY M14 CARBOXYPEPTIDASE A,B"/>
    <property type="match status" value="1"/>
</dbReference>
<accession>A0AAV7XXY1</accession>
<evidence type="ECO:0000256" key="12">
    <source>
        <dbReference type="ARBA" id="ARBA00023157"/>
    </source>
</evidence>
<evidence type="ECO:0000256" key="14">
    <source>
        <dbReference type="PROSITE-ProRule" id="PRU01379"/>
    </source>
</evidence>
<dbReference type="Proteomes" id="UP001075354">
    <property type="component" value="Chromosome 1"/>
</dbReference>
<evidence type="ECO:0000313" key="16">
    <source>
        <dbReference type="EMBL" id="KAJ1531366.1"/>
    </source>
</evidence>